<comment type="caution">
    <text evidence="4">The sequence shown here is derived from an EMBL/GenBank/DDBJ whole genome shotgun (WGS) entry which is preliminary data.</text>
</comment>
<accession>A0AAV1QCV9</accession>
<name>A0AAV1QCV9_SCOSC</name>
<reference evidence="4 5" key="1">
    <citation type="submission" date="2024-01" db="EMBL/GenBank/DDBJ databases">
        <authorList>
            <person name="Alioto T."/>
            <person name="Alioto T."/>
            <person name="Gomez Garrido J."/>
        </authorList>
    </citation>
    <scope>NUCLEOTIDE SEQUENCE [LARGE SCALE GENOMIC DNA]</scope>
</reference>
<dbReference type="Gene3D" id="3.10.20.90">
    <property type="entry name" value="Phosphatidylinositol 3-kinase Catalytic Subunit, Chain A, domain 1"/>
    <property type="match status" value="1"/>
</dbReference>
<dbReference type="Pfam" id="PF00788">
    <property type="entry name" value="RA"/>
    <property type="match status" value="1"/>
</dbReference>
<dbReference type="PANTHER" id="PTHR15286:SF11">
    <property type="entry name" value="RAS ASSOCIATION DOMAIN-CONTAINING PROTEIN 7"/>
    <property type="match status" value="1"/>
</dbReference>
<dbReference type="AlphaFoldDB" id="A0AAV1QCV9"/>
<organism evidence="4 5">
    <name type="scientific">Scomber scombrus</name>
    <name type="common">Atlantic mackerel</name>
    <name type="synonym">Scomber vernalis</name>
    <dbReference type="NCBI Taxonomy" id="13677"/>
    <lineage>
        <taxon>Eukaryota</taxon>
        <taxon>Metazoa</taxon>
        <taxon>Chordata</taxon>
        <taxon>Craniata</taxon>
        <taxon>Vertebrata</taxon>
        <taxon>Euteleostomi</taxon>
        <taxon>Actinopterygii</taxon>
        <taxon>Neopterygii</taxon>
        <taxon>Teleostei</taxon>
        <taxon>Neoteleostei</taxon>
        <taxon>Acanthomorphata</taxon>
        <taxon>Pelagiaria</taxon>
        <taxon>Scombriformes</taxon>
        <taxon>Scombridae</taxon>
        <taxon>Scomber</taxon>
    </lineage>
</organism>
<protein>
    <submittedName>
        <fullName evidence="4">Ras association domain-containing protein 7-like</fullName>
    </submittedName>
</protein>
<evidence type="ECO:0000313" key="5">
    <source>
        <dbReference type="Proteomes" id="UP001314229"/>
    </source>
</evidence>
<dbReference type="EMBL" id="CAWUFR010000916">
    <property type="protein sequence ID" value="CAK6981911.1"/>
    <property type="molecule type" value="Genomic_DNA"/>
</dbReference>
<gene>
    <name evidence="4" type="ORF">FSCOSCO3_A037466</name>
</gene>
<evidence type="ECO:0000256" key="2">
    <source>
        <dbReference type="SAM" id="MobiDB-lite"/>
    </source>
</evidence>
<feature type="compositionally biased region" description="Low complexity" evidence="2">
    <location>
        <begin position="364"/>
        <end position="374"/>
    </location>
</feature>
<dbReference type="PROSITE" id="PS50200">
    <property type="entry name" value="RA"/>
    <property type="match status" value="1"/>
</dbReference>
<feature type="domain" description="Ras-associating" evidence="3">
    <location>
        <begin position="1"/>
        <end position="82"/>
    </location>
</feature>
<keyword evidence="1" id="KW-0175">Coiled coil</keyword>
<feature type="coiled-coil region" evidence="1">
    <location>
        <begin position="167"/>
        <end position="201"/>
    </location>
</feature>
<feature type="region of interest" description="Disordered" evidence="2">
    <location>
        <begin position="127"/>
        <end position="151"/>
    </location>
</feature>
<dbReference type="InterPro" id="IPR029071">
    <property type="entry name" value="Ubiquitin-like_domsf"/>
</dbReference>
<feature type="region of interest" description="Disordered" evidence="2">
    <location>
        <begin position="81"/>
        <end position="105"/>
    </location>
</feature>
<keyword evidence="5" id="KW-1185">Reference proteome</keyword>
<dbReference type="SMART" id="SM00314">
    <property type="entry name" value="RA"/>
    <property type="match status" value="1"/>
</dbReference>
<evidence type="ECO:0000256" key="1">
    <source>
        <dbReference type="SAM" id="Coils"/>
    </source>
</evidence>
<sequence length="387" mass="45007">MELKVWVEGVVRVVCGLSLNTSCQDVVVTLAQAMGQTGRYILILKRRETERQLVADDCPLQQLAQLGQLATEVQFILRWKGPSHSDGQDRPTRERLPLPRPEPESLKHRVLQKSLTFNLGASTLPRRTKSKRVWSPSPRASPEPRASPVSFLDPPNSVNAIPSYSFKEEVFRQVLQKQRMLQDLEIQLEALERETEVWEQERSSAVAPDMTLDLTDLLDELEQQQRLNEEELFHEERWEEDLQEEIGREQDMHRRLHQIHSSVDDHSYQIKELELRSVHLEQDMQPTAYRQSPPVGAPQLEETLRPLKQELHYRLQQAEELDASLSSTERELQTLEENLQDRWKLIQVLNKELRQCKLQQFIQQTGDTPPTDQTNSEFYLSNAGIME</sequence>
<dbReference type="PANTHER" id="PTHR15286">
    <property type="entry name" value="RAS-ASSOCIATING DOMAIN CONTAINING PROTEIN"/>
    <property type="match status" value="1"/>
</dbReference>
<evidence type="ECO:0000259" key="3">
    <source>
        <dbReference type="PROSITE" id="PS50200"/>
    </source>
</evidence>
<dbReference type="InterPro" id="IPR033593">
    <property type="entry name" value="N-RASSF"/>
</dbReference>
<dbReference type="SUPFAM" id="SSF54236">
    <property type="entry name" value="Ubiquitin-like"/>
    <property type="match status" value="1"/>
</dbReference>
<dbReference type="GO" id="GO:0007165">
    <property type="term" value="P:signal transduction"/>
    <property type="evidence" value="ECO:0007669"/>
    <property type="project" value="InterPro"/>
</dbReference>
<feature type="region of interest" description="Disordered" evidence="2">
    <location>
        <begin position="364"/>
        <end position="387"/>
    </location>
</feature>
<feature type="compositionally biased region" description="Low complexity" evidence="2">
    <location>
        <begin position="135"/>
        <end position="150"/>
    </location>
</feature>
<evidence type="ECO:0000313" key="4">
    <source>
        <dbReference type="EMBL" id="CAK6981911.1"/>
    </source>
</evidence>
<dbReference type="Proteomes" id="UP001314229">
    <property type="component" value="Unassembled WGS sequence"/>
</dbReference>
<feature type="compositionally biased region" description="Basic and acidic residues" evidence="2">
    <location>
        <begin position="86"/>
        <end position="105"/>
    </location>
</feature>
<dbReference type="InterPro" id="IPR000159">
    <property type="entry name" value="RA_dom"/>
</dbReference>
<proteinExistence type="predicted"/>